<evidence type="ECO:0000256" key="7">
    <source>
        <dbReference type="SAM" id="SignalP"/>
    </source>
</evidence>
<feature type="active site" evidence="5">
    <location>
        <position position="67"/>
    </location>
</feature>
<keyword evidence="3 5" id="KW-0378">Hydrolase</keyword>
<feature type="active site" evidence="5">
    <location>
        <position position="85"/>
    </location>
</feature>
<evidence type="ECO:0000256" key="2">
    <source>
        <dbReference type="ARBA" id="ARBA00012150"/>
    </source>
</evidence>
<dbReference type="GeneID" id="118877702"/>
<dbReference type="Pfam" id="PF00708">
    <property type="entry name" value="Acylphosphatase"/>
    <property type="match status" value="1"/>
</dbReference>
<proteinExistence type="inferred from homology"/>
<evidence type="ECO:0000256" key="6">
    <source>
        <dbReference type="RuleBase" id="RU004168"/>
    </source>
</evidence>
<sequence>MALFYNNSILVVRSLFLLVVFKYSGADSSEGLTKSDPNGIMAGSGVAKQLFACNFEVFGKVQGVFFRKYTEQTAKTLGVKGWCMNTRDGTVKGQLEAPLAELNEMKHWLQTKGSPSSKISKAEFTPAQEIEAYTFSTFDIRR</sequence>
<dbReference type="PRINTS" id="PR00112">
    <property type="entry name" value="ACYLPHPHTASE"/>
</dbReference>
<evidence type="ECO:0000256" key="5">
    <source>
        <dbReference type="PROSITE-ProRule" id="PRU00520"/>
    </source>
</evidence>
<evidence type="ECO:0000256" key="3">
    <source>
        <dbReference type="ARBA" id="ARBA00022801"/>
    </source>
</evidence>
<protein>
    <recommendedName>
        <fullName evidence="2 5">acylphosphatase</fullName>
        <ecNumber evidence="2 5">3.6.1.7</ecNumber>
    </recommendedName>
</protein>
<evidence type="ECO:0000256" key="1">
    <source>
        <dbReference type="ARBA" id="ARBA00005614"/>
    </source>
</evidence>
<evidence type="ECO:0000313" key="10">
    <source>
        <dbReference type="RefSeq" id="XP_036673455.3"/>
    </source>
</evidence>
<name>A0AB40A8E3_DROSZ</name>
<dbReference type="PROSITE" id="PS00150">
    <property type="entry name" value="ACYLPHOSPHATASE_1"/>
    <property type="match status" value="1"/>
</dbReference>
<organism evidence="9 10">
    <name type="scientific">Drosophila suzukii</name>
    <name type="common">Spotted-wing drosophila fruit fly</name>
    <dbReference type="NCBI Taxonomy" id="28584"/>
    <lineage>
        <taxon>Eukaryota</taxon>
        <taxon>Metazoa</taxon>
        <taxon>Ecdysozoa</taxon>
        <taxon>Arthropoda</taxon>
        <taxon>Hexapoda</taxon>
        <taxon>Insecta</taxon>
        <taxon>Pterygota</taxon>
        <taxon>Neoptera</taxon>
        <taxon>Endopterygota</taxon>
        <taxon>Diptera</taxon>
        <taxon>Brachycera</taxon>
        <taxon>Muscomorpha</taxon>
        <taxon>Ephydroidea</taxon>
        <taxon>Drosophilidae</taxon>
        <taxon>Drosophila</taxon>
        <taxon>Sophophora</taxon>
    </lineage>
</organism>
<keyword evidence="9" id="KW-1185">Reference proteome</keyword>
<evidence type="ECO:0000313" key="9">
    <source>
        <dbReference type="Proteomes" id="UP001652628"/>
    </source>
</evidence>
<dbReference type="InterPro" id="IPR036046">
    <property type="entry name" value="Acylphosphatase-like_dom_sf"/>
</dbReference>
<dbReference type="PANTHER" id="PTHR10029">
    <property type="entry name" value="ACYLPHOSPHATASE"/>
    <property type="match status" value="1"/>
</dbReference>
<dbReference type="AlphaFoldDB" id="A0AB40A8E3"/>
<feature type="chain" id="PRO_5046607068" description="acylphosphatase" evidence="7">
    <location>
        <begin position="27"/>
        <end position="142"/>
    </location>
</feature>
<accession>A0AB40A8E3</accession>
<keyword evidence="7" id="KW-0732">Signal</keyword>
<evidence type="ECO:0000256" key="4">
    <source>
        <dbReference type="ARBA" id="ARBA00047645"/>
    </source>
</evidence>
<gene>
    <name evidence="10" type="primary">Acyp2</name>
</gene>
<reference evidence="10" key="1">
    <citation type="submission" date="2025-08" db="UniProtKB">
        <authorList>
            <consortium name="RefSeq"/>
        </authorList>
    </citation>
    <scope>IDENTIFICATION</scope>
</reference>
<dbReference type="PROSITE" id="PS51160">
    <property type="entry name" value="ACYLPHOSPHATASE_3"/>
    <property type="match status" value="1"/>
</dbReference>
<dbReference type="InterPro" id="IPR020456">
    <property type="entry name" value="Acylphosphatase"/>
</dbReference>
<dbReference type="RefSeq" id="XP_036673455.3">
    <property type="nucleotide sequence ID" value="XM_036817560.3"/>
</dbReference>
<dbReference type="Proteomes" id="UP001652628">
    <property type="component" value="Chromosome 3"/>
</dbReference>
<dbReference type="InterPro" id="IPR001792">
    <property type="entry name" value="Acylphosphatase-like_dom"/>
</dbReference>
<dbReference type="InterPro" id="IPR017968">
    <property type="entry name" value="Acylphosphatase_CS"/>
</dbReference>
<feature type="domain" description="Acylphosphatase-like" evidence="8">
    <location>
        <begin position="52"/>
        <end position="142"/>
    </location>
</feature>
<dbReference type="PANTHER" id="PTHR10029:SF3">
    <property type="entry name" value="ACYLPHOSPHATASE-RELATED"/>
    <property type="match status" value="1"/>
</dbReference>
<comment type="catalytic activity">
    <reaction evidence="4 5">
        <text>an acyl phosphate + H2O = a carboxylate + phosphate + H(+)</text>
        <dbReference type="Rhea" id="RHEA:14965"/>
        <dbReference type="ChEBI" id="CHEBI:15377"/>
        <dbReference type="ChEBI" id="CHEBI:15378"/>
        <dbReference type="ChEBI" id="CHEBI:29067"/>
        <dbReference type="ChEBI" id="CHEBI:43474"/>
        <dbReference type="ChEBI" id="CHEBI:59918"/>
        <dbReference type="EC" id="3.6.1.7"/>
    </reaction>
</comment>
<dbReference type="Gene3D" id="3.30.70.100">
    <property type="match status" value="1"/>
</dbReference>
<dbReference type="GO" id="GO:0003998">
    <property type="term" value="F:acylphosphatase activity"/>
    <property type="evidence" value="ECO:0007669"/>
    <property type="project" value="UniProtKB-EC"/>
</dbReference>
<feature type="signal peptide" evidence="7">
    <location>
        <begin position="1"/>
        <end position="26"/>
    </location>
</feature>
<dbReference type="EC" id="3.6.1.7" evidence="2 5"/>
<dbReference type="SUPFAM" id="SSF54975">
    <property type="entry name" value="Acylphosphatase/BLUF domain-like"/>
    <property type="match status" value="1"/>
</dbReference>
<comment type="similarity">
    <text evidence="1 6">Belongs to the acylphosphatase family.</text>
</comment>
<evidence type="ECO:0000259" key="8">
    <source>
        <dbReference type="PROSITE" id="PS51160"/>
    </source>
</evidence>